<evidence type="ECO:0000256" key="6">
    <source>
        <dbReference type="SAM" id="MobiDB-lite"/>
    </source>
</evidence>
<keyword evidence="5" id="KW-0347">Helicase</keyword>
<evidence type="ECO:0000259" key="7">
    <source>
        <dbReference type="PROSITE" id="PS51192"/>
    </source>
</evidence>
<dbReference type="PROSITE" id="PS51194">
    <property type="entry name" value="HELICASE_CTER"/>
    <property type="match status" value="1"/>
</dbReference>
<dbReference type="EC" id="3.6.4.13" evidence="5"/>
<dbReference type="GO" id="GO:0016787">
    <property type="term" value="F:hydrolase activity"/>
    <property type="evidence" value="ECO:0007669"/>
    <property type="project" value="UniProtKB-KW"/>
</dbReference>
<name>A0AA39LS36_9BILA</name>
<protein>
    <recommendedName>
        <fullName evidence="5">ATP-dependent RNA helicase</fullName>
        <ecNumber evidence="5">3.6.4.13</ecNumber>
    </recommendedName>
</protein>
<sequence length="621" mass="69942">MDMKQKYFSDSSDTESEHSVFSDEEDERPQVSDEEAPTENPNMQGVISEDEDPKRGFYGGVWDTQPTQTGPNFDQLTDISRIHISGGDGEAGFIHSIDDYSFAPSIARNFKALGCKELTAVQKATWFLMLHKPRHHLLTRAQTGCGKTFAFLVPLLQKINELKNAYRREKTFRPRNAPFALVFAPSQQLVKQICNYAQRLAHGTQIKVASSVEKFSLKGGCDVYVTTGGGIDWALDTATREYPLLQLNHVAFTVIDEADRFNGDTQEESINAALTQVQHSKPDSRLYVFSATLSDEFVEFMGDDHFQVFDSSPVPDTIDHKTLILHPKEGKTAIVEMLRHIENEHGGVMPSVLIFTNRRDICDILAFWLTSFGFPAFPFSAKFSAKSKEALARRFTSGQSRILISTDVMCAGIDWDIDVVINYHLPPRDQFSRFFHRIGRTGRAGRKGQIYSFFYTDHGIMKQIDADEFVKYLDLLQFHVPLYLRNYYAENQLDGQSYGGTGGVDSGEETDPTRPTKSTRPTYFCHPQANALYDENKAYLRYAKAESQSHASPEEDNFVLFDRSLERTKHFGVFSQVEEAPEALGGEGAVLNPPEGQQPQGDEIEGGQACPSLHRRMKKDV</sequence>
<evidence type="ECO:0000313" key="9">
    <source>
        <dbReference type="EMBL" id="KAK0408076.1"/>
    </source>
</evidence>
<feature type="domain" description="Helicase C-terminal" evidence="8">
    <location>
        <begin position="333"/>
        <end position="488"/>
    </location>
</feature>
<evidence type="ECO:0000256" key="2">
    <source>
        <dbReference type="ARBA" id="ARBA00022801"/>
    </source>
</evidence>
<dbReference type="Pfam" id="PF00270">
    <property type="entry name" value="DEAD"/>
    <property type="match status" value="1"/>
</dbReference>
<feature type="compositionally biased region" description="Acidic residues" evidence="6">
    <location>
        <begin position="22"/>
        <end position="37"/>
    </location>
</feature>
<keyword evidence="2 5" id="KW-0378">Hydrolase</keyword>
<gene>
    <name evidence="9" type="ORF">QR680_003762</name>
</gene>
<accession>A0AA39LS36</accession>
<dbReference type="Gene3D" id="3.40.50.300">
    <property type="entry name" value="P-loop containing nucleotide triphosphate hydrolases"/>
    <property type="match status" value="2"/>
</dbReference>
<dbReference type="InterPro" id="IPR014001">
    <property type="entry name" value="Helicase_ATP-bd"/>
</dbReference>
<proteinExistence type="inferred from homology"/>
<keyword evidence="4 5" id="KW-0694">RNA-binding</keyword>
<evidence type="ECO:0000313" key="10">
    <source>
        <dbReference type="Proteomes" id="UP001175271"/>
    </source>
</evidence>
<evidence type="ECO:0000256" key="1">
    <source>
        <dbReference type="ARBA" id="ARBA00022741"/>
    </source>
</evidence>
<dbReference type="InterPro" id="IPR027417">
    <property type="entry name" value="P-loop_NTPase"/>
</dbReference>
<dbReference type="InterPro" id="IPR011545">
    <property type="entry name" value="DEAD/DEAH_box_helicase_dom"/>
</dbReference>
<reference evidence="9" key="1">
    <citation type="submission" date="2023-06" db="EMBL/GenBank/DDBJ databases">
        <title>Genomic analysis of the entomopathogenic nematode Steinernema hermaphroditum.</title>
        <authorList>
            <person name="Schwarz E.M."/>
            <person name="Heppert J.K."/>
            <person name="Baniya A."/>
            <person name="Schwartz H.T."/>
            <person name="Tan C.-H."/>
            <person name="Antoshechkin I."/>
            <person name="Sternberg P.W."/>
            <person name="Goodrich-Blair H."/>
            <person name="Dillman A.R."/>
        </authorList>
    </citation>
    <scope>NUCLEOTIDE SEQUENCE</scope>
    <source>
        <strain evidence="9">PS9179</strain>
        <tissue evidence="9">Whole animal</tissue>
    </source>
</reference>
<keyword evidence="10" id="KW-1185">Reference proteome</keyword>
<evidence type="ECO:0000256" key="4">
    <source>
        <dbReference type="ARBA" id="ARBA00022884"/>
    </source>
</evidence>
<dbReference type="SUPFAM" id="SSF52540">
    <property type="entry name" value="P-loop containing nucleoside triphosphate hydrolases"/>
    <property type="match status" value="1"/>
</dbReference>
<dbReference type="AlphaFoldDB" id="A0AA39LS36"/>
<keyword evidence="3 5" id="KW-0067">ATP-binding</keyword>
<organism evidence="9 10">
    <name type="scientific">Steinernema hermaphroditum</name>
    <dbReference type="NCBI Taxonomy" id="289476"/>
    <lineage>
        <taxon>Eukaryota</taxon>
        <taxon>Metazoa</taxon>
        <taxon>Ecdysozoa</taxon>
        <taxon>Nematoda</taxon>
        <taxon>Chromadorea</taxon>
        <taxon>Rhabditida</taxon>
        <taxon>Tylenchina</taxon>
        <taxon>Panagrolaimomorpha</taxon>
        <taxon>Strongyloidoidea</taxon>
        <taxon>Steinernematidae</taxon>
        <taxon>Steinernema</taxon>
    </lineage>
</organism>
<dbReference type="InterPro" id="IPR001650">
    <property type="entry name" value="Helicase_C-like"/>
</dbReference>
<dbReference type="GO" id="GO:0003723">
    <property type="term" value="F:RNA binding"/>
    <property type="evidence" value="ECO:0007669"/>
    <property type="project" value="UniProtKB-UniRule"/>
</dbReference>
<comment type="catalytic activity">
    <reaction evidence="5">
        <text>ATP + H2O = ADP + phosphate + H(+)</text>
        <dbReference type="Rhea" id="RHEA:13065"/>
        <dbReference type="ChEBI" id="CHEBI:15377"/>
        <dbReference type="ChEBI" id="CHEBI:15378"/>
        <dbReference type="ChEBI" id="CHEBI:30616"/>
        <dbReference type="ChEBI" id="CHEBI:43474"/>
        <dbReference type="ChEBI" id="CHEBI:456216"/>
        <dbReference type="EC" id="3.6.4.13"/>
    </reaction>
</comment>
<comment type="domain">
    <text evidence="5">The Q motif is unique to and characteristic of the DEAD box family of RNA helicases and controls ATP binding and hydrolysis.</text>
</comment>
<feature type="region of interest" description="Disordered" evidence="6">
    <location>
        <begin position="586"/>
        <end position="621"/>
    </location>
</feature>
<feature type="region of interest" description="Disordered" evidence="6">
    <location>
        <begin position="498"/>
        <end position="524"/>
    </location>
</feature>
<dbReference type="GO" id="GO:0003724">
    <property type="term" value="F:RNA helicase activity"/>
    <property type="evidence" value="ECO:0007669"/>
    <property type="project" value="UniProtKB-EC"/>
</dbReference>
<dbReference type="SMART" id="SM00487">
    <property type="entry name" value="DEXDc"/>
    <property type="match status" value="1"/>
</dbReference>
<dbReference type="PANTHER" id="PTHR24031">
    <property type="entry name" value="RNA HELICASE"/>
    <property type="match status" value="1"/>
</dbReference>
<evidence type="ECO:0000256" key="5">
    <source>
        <dbReference type="RuleBase" id="RU365068"/>
    </source>
</evidence>
<feature type="domain" description="Helicase ATP-binding" evidence="7">
    <location>
        <begin position="128"/>
        <end position="311"/>
    </location>
</feature>
<comment type="similarity">
    <text evidence="5">Belongs to the DEAD box helicase family.</text>
</comment>
<comment type="caution">
    <text evidence="9">The sequence shown here is derived from an EMBL/GenBank/DDBJ whole genome shotgun (WGS) entry which is preliminary data.</text>
</comment>
<dbReference type="PROSITE" id="PS51192">
    <property type="entry name" value="HELICASE_ATP_BIND_1"/>
    <property type="match status" value="1"/>
</dbReference>
<dbReference type="GO" id="GO:0005524">
    <property type="term" value="F:ATP binding"/>
    <property type="evidence" value="ECO:0007669"/>
    <property type="project" value="UniProtKB-UniRule"/>
</dbReference>
<dbReference type="SMART" id="SM00490">
    <property type="entry name" value="HELICc"/>
    <property type="match status" value="1"/>
</dbReference>
<feature type="region of interest" description="Disordered" evidence="6">
    <location>
        <begin position="1"/>
        <end position="59"/>
    </location>
</feature>
<dbReference type="Proteomes" id="UP001175271">
    <property type="component" value="Unassembled WGS sequence"/>
</dbReference>
<dbReference type="CDD" id="cd18787">
    <property type="entry name" value="SF2_C_DEAD"/>
    <property type="match status" value="1"/>
</dbReference>
<dbReference type="EMBL" id="JAUCMV010000003">
    <property type="protein sequence ID" value="KAK0408076.1"/>
    <property type="molecule type" value="Genomic_DNA"/>
</dbReference>
<dbReference type="Pfam" id="PF00271">
    <property type="entry name" value="Helicase_C"/>
    <property type="match status" value="1"/>
</dbReference>
<comment type="function">
    <text evidence="5">RNA helicase.</text>
</comment>
<evidence type="ECO:0000256" key="3">
    <source>
        <dbReference type="ARBA" id="ARBA00022840"/>
    </source>
</evidence>
<evidence type="ECO:0000259" key="8">
    <source>
        <dbReference type="PROSITE" id="PS51194"/>
    </source>
</evidence>
<keyword evidence="1 5" id="KW-0547">Nucleotide-binding</keyword>